<gene>
    <name evidence="1" type="ORF">SAMN04487839_101421</name>
</gene>
<dbReference type="RefSeq" id="WP_074595317.1">
    <property type="nucleotide sequence ID" value="NZ_FNUH01000002.1"/>
</dbReference>
<dbReference type="Proteomes" id="UP000182764">
    <property type="component" value="Unassembled WGS sequence"/>
</dbReference>
<reference evidence="1 2" key="1">
    <citation type="submission" date="2016-10" db="EMBL/GenBank/DDBJ databases">
        <authorList>
            <person name="de Groot N.N."/>
        </authorList>
    </citation>
    <scope>NUCLEOTIDE SEQUENCE [LARGE SCALE GENOMIC DNA]</scope>
    <source>
        <strain evidence="1 2">VTM1R29</strain>
    </source>
</reference>
<dbReference type="AlphaFoldDB" id="A0A1H7UFH5"/>
<proteinExistence type="predicted"/>
<name>A0A1H7UFH5_9STRE</name>
<sequence length="287" mass="32968">MRENNQKITIHIMGTAMDSEKGYELSYLIKSLQKFEKISQKTYLYLTSQNRMTEKANDDFKLYINDIRPGSFKADIVVFCQNYILPLVPIVTEHRDIIWECVLKSFEFLKSIAKAKKEGKTVQIENQGNNVIVNTGDGVTINQFVYPNFIPELAERLAKPFSEMAGIVDGDVEGVAFESKTGDIILDIESSKYFKKHTYLTEKSFEIIGEMTVINSNNYKGKIKISDSEDFKDDEYSFELSNDLKYSEFLQSGFLREAKYRCSKKVIFDPTDPLGEKIVAVRILEKI</sequence>
<protein>
    <submittedName>
        <fullName evidence="1">Uncharacterized protein</fullName>
    </submittedName>
</protein>
<accession>A0A1H7UFH5</accession>
<evidence type="ECO:0000313" key="2">
    <source>
        <dbReference type="Proteomes" id="UP000182764"/>
    </source>
</evidence>
<evidence type="ECO:0000313" key="1">
    <source>
        <dbReference type="EMBL" id="SEL95514.1"/>
    </source>
</evidence>
<dbReference type="EMBL" id="FOBM01000001">
    <property type="protein sequence ID" value="SEL95514.1"/>
    <property type="molecule type" value="Genomic_DNA"/>
</dbReference>
<organism evidence="1 2">
    <name type="scientific">Streptococcus gallolyticus</name>
    <dbReference type="NCBI Taxonomy" id="315405"/>
    <lineage>
        <taxon>Bacteria</taxon>
        <taxon>Bacillati</taxon>
        <taxon>Bacillota</taxon>
        <taxon>Bacilli</taxon>
        <taxon>Lactobacillales</taxon>
        <taxon>Streptococcaceae</taxon>
        <taxon>Streptococcus</taxon>
    </lineage>
</organism>